<evidence type="ECO:0000313" key="4">
    <source>
        <dbReference type="Proteomes" id="UP001140172"/>
    </source>
</evidence>
<keyword evidence="4" id="KW-1185">Reference proteome</keyword>
<sequence length="271" mass="28793">MGLLHAGTSLLRTVALAAVWPLSIIMMILSILVAANGHWKPRAVSIFTAIVSALTIVTLPLILLGKTLRLARIGGARCSRLWELILTGLWLASWVWMATQLNKFSCRAPGITRTTSSSISTPAFTTNQIQNAGSFIPTIGVPSTNIGFSLYGHALTPQGAAREALEAAGMAAVAGSPKQLIADRALHRNGYRRWGTRCRVFKAMFGFAIPIFAILALDVMAHMWRSGERDLTRTSSVASVSSVSSVGSPRIASAAHPGEPVVPGPAVETKV</sequence>
<reference evidence="3" key="1">
    <citation type="submission" date="2022-07" db="EMBL/GenBank/DDBJ databases">
        <title>Phylogenomic reconstructions and comparative analyses of Kickxellomycotina fungi.</title>
        <authorList>
            <person name="Reynolds N.K."/>
            <person name="Stajich J.E."/>
            <person name="Barry K."/>
            <person name="Grigoriev I.V."/>
            <person name="Crous P."/>
            <person name="Smith M.E."/>
        </authorList>
    </citation>
    <scope>NUCLEOTIDE SEQUENCE</scope>
    <source>
        <strain evidence="3">BCRC 34489</strain>
    </source>
</reference>
<feature type="transmembrane region" description="Helical" evidence="2">
    <location>
        <begin position="46"/>
        <end position="68"/>
    </location>
</feature>
<keyword evidence="2" id="KW-0472">Membrane</keyword>
<keyword evidence="2" id="KW-0812">Transmembrane</keyword>
<feature type="transmembrane region" description="Helical" evidence="2">
    <location>
        <begin position="203"/>
        <end position="224"/>
    </location>
</feature>
<keyword evidence="2" id="KW-1133">Transmembrane helix</keyword>
<dbReference type="AlphaFoldDB" id="A0A9W8HAP8"/>
<dbReference type="OrthoDB" id="5578202at2759"/>
<organism evidence="3 4">
    <name type="scientific">Coemansia interrupta</name>
    <dbReference type="NCBI Taxonomy" id="1126814"/>
    <lineage>
        <taxon>Eukaryota</taxon>
        <taxon>Fungi</taxon>
        <taxon>Fungi incertae sedis</taxon>
        <taxon>Zoopagomycota</taxon>
        <taxon>Kickxellomycotina</taxon>
        <taxon>Kickxellomycetes</taxon>
        <taxon>Kickxellales</taxon>
        <taxon>Kickxellaceae</taxon>
        <taxon>Coemansia</taxon>
    </lineage>
</organism>
<comment type="caution">
    <text evidence="3">The sequence shown here is derived from an EMBL/GenBank/DDBJ whole genome shotgun (WGS) entry which is preliminary data.</text>
</comment>
<accession>A0A9W8HAP8</accession>
<name>A0A9W8HAP8_9FUNG</name>
<dbReference type="EMBL" id="JANBUM010000165">
    <property type="protein sequence ID" value="KAJ2782755.1"/>
    <property type="molecule type" value="Genomic_DNA"/>
</dbReference>
<evidence type="ECO:0000256" key="2">
    <source>
        <dbReference type="SAM" id="Phobius"/>
    </source>
</evidence>
<evidence type="ECO:0000256" key="1">
    <source>
        <dbReference type="SAM" id="MobiDB-lite"/>
    </source>
</evidence>
<dbReference type="Proteomes" id="UP001140172">
    <property type="component" value="Unassembled WGS sequence"/>
</dbReference>
<feature type="transmembrane region" description="Helical" evidence="2">
    <location>
        <begin position="12"/>
        <end position="34"/>
    </location>
</feature>
<protein>
    <recommendedName>
        <fullName evidence="5">Transmembrane protein</fullName>
    </recommendedName>
</protein>
<proteinExistence type="predicted"/>
<gene>
    <name evidence="3" type="ORF">GGI15_002810</name>
</gene>
<feature type="region of interest" description="Disordered" evidence="1">
    <location>
        <begin position="249"/>
        <end position="271"/>
    </location>
</feature>
<evidence type="ECO:0008006" key="5">
    <source>
        <dbReference type="Google" id="ProtNLM"/>
    </source>
</evidence>
<evidence type="ECO:0000313" key="3">
    <source>
        <dbReference type="EMBL" id="KAJ2782755.1"/>
    </source>
</evidence>
<feature type="transmembrane region" description="Helical" evidence="2">
    <location>
        <begin position="80"/>
        <end position="97"/>
    </location>
</feature>